<keyword evidence="8" id="KW-0540">Nuclease</keyword>
<dbReference type="EC" id="2.7.7.7" evidence="3 16"/>
<evidence type="ECO:0000256" key="16">
    <source>
        <dbReference type="NCBIfam" id="TIGR00593"/>
    </source>
</evidence>
<proteinExistence type="inferred from homology"/>
<evidence type="ECO:0000259" key="20">
    <source>
        <dbReference type="SMART" id="SM00482"/>
    </source>
</evidence>
<dbReference type="PANTHER" id="PTHR10133:SF27">
    <property type="entry name" value="DNA POLYMERASE NU"/>
    <property type="match status" value="1"/>
</dbReference>
<dbReference type="RefSeq" id="WP_053096533.1">
    <property type="nucleotide sequence ID" value="NZ_CP011787.1"/>
</dbReference>
<evidence type="ECO:0000256" key="9">
    <source>
        <dbReference type="ARBA" id="ARBA00022763"/>
    </source>
</evidence>
<evidence type="ECO:0000256" key="6">
    <source>
        <dbReference type="ARBA" id="ARBA00022695"/>
    </source>
</evidence>
<dbReference type="InterPro" id="IPR020046">
    <property type="entry name" value="5-3_exonucl_a-hlix_arch_N"/>
</dbReference>
<evidence type="ECO:0000256" key="10">
    <source>
        <dbReference type="ARBA" id="ARBA00022801"/>
    </source>
</evidence>
<dbReference type="Gene3D" id="3.40.50.1010">
    <property type="entry name" value="5'-nuclease"/>
    <property type="match status" value="1"/>
</dbReference>
<comment type="similarity">
    <text evidence="1 17">Belongs to the DNA polymerase type-A family.</text>
</comment>
<evidence type="ECO:0000256" key="3">
    <source>
        <dbReference type="ARBA" id="ARBA00012417"/>
    </source>
</evidence>
<dbReference type="InterPro" id="IPR012337">
    <property type="entry name" value="RNaseH-like_sf"/>
</dbReference>
<dbReference type="Proteomes" id="UP000056466">
    <property type="component" value="Chromosome"/>
</dbReference>
<dbReference type="PATRIC" id="fig|186490.8.peg.95"/>
<dbReference type="Gene3D" id="1.10.150.20">
    <property type="entry name" value="5' to 3' exonuclease, C-terminal subdomain"/>
    <property type="match status" value="2"/>
</dbReference>
<dbReference type="NCBIfam" id="NF004397">
    <property type="entry name" value="PRK05755.1"/>
    <property type="match status" value="1"/>
</dbReference>
<dbReference type="InterPro" id="IPR008918">
    <property type="entry name" value="HhH2"/>
</dbReference>
<dbReference type="InterPro" id="IPR043502">
    <property type="entry name" value="DNA/RNA_pol_sf"/>
</dbReference>
<dbReference type="FunFam" id="1.20.1060.10:FF:000001">
    <property type="entry name" value="DNA polymerase I"/>
    <property type="match status" value="1"/>
</dbReference>
<evidence type="ECO:0000256" key="12">
    <source>
        <dbReference type="ARBA" id="ARBA00022932"/>
    </source>
</evidence>
<dbReference type="PANTHER" id="PTHR10133">
    <property type="entry name" value="DNA POLYMERASE I"/>
    <property type="match status" value="1"/>
</dbReference>
<keyword evidence="5 17" id="KW-0808">Transferase</keyword>
<keyword evidence="9 17" id="KW-0227">DNA damage</keyword>
<dbReference type="FunFam" id="1.10.150.20:FF:000002">
    <property type="entry name" value="DNA polymerase I"/>
    <property type="match status" value="1"/>
</dbReference>
<dbReference type="SMART" id="SM00474">
    <property type="entry name" value="35EXOc"/>
    <property type="match status" value="1"/>
</dbReference>
<dbReference type="GO" id="GO:0003887">
    <property type="term" value="F:DNA-directed DNA polymerase activity"/>
    <property type="evidence" value="ECO:0007669"/>
    <property type="project" value="UniProtKB-UniRule"/>
</dbReference>
<evidence type="ECO:0000256" key="17">
    <source>
        <dbReference type="RuleBase" id="RU004460"/>
    </source>
</evidence>
<dbReference type="SUPFAM" id="SSF56672">
    <property type="entry name" value="DNA/RNA polymerases"/>
    <property type="match status" value="1"/>
</dbReference>
<name>A0A0K2BKY8_9GAMM</name>
<evidence type="ECO:0000256" key="5">
    <source>
        <dbReference type="ARBA" id="ARBA00022679"/>
    </source>
</evidence>
<gene>
    <name evidence="17 21" type="primary">polA</name>
    <name evidence="21" type="ORF">AB162_092</name>
</gene>
<keyword evidence="13 17" id="KW-0238">DNA-binding</keyword>
<dbReference type="NCBIfam" id="TIGR00593">
    <property type="entry name" value="pola"/>
    <property type="match status" value="1"/>
</dbReference>
<reference evidence="21 22" key="1">
    <citation type="submission" date="2015-06" db="EMBL/GenBank/DDBJ databases">
        <title>Lineage-specific patterns of genome deterioration in obligate symbionts.</title>
        <authorList>
            <person name="Bennett G.M."/>
            <person name="McCutcheon J.P."/>
            <person name="McDonald B.R."/>
            <person name="Moran N.A."/>
        </authorList>
    </citation>
    <scope>NUCLEOTIDE SEQUENCE [LARGE SCALE GENOMIC DNA]</scope>
    <source>
        <strain evidence="21 22">B-GSS</strain>
    </source>
</reference>
<keyword evidence="10 17" id="KW-0378">Hydrolase</keyword>
<evidence type="ECO:0000256" key="7">
    <source>
        <dbReference type="ARBA" id="ARBA00022705"/>
    </source>
</evidence>
<evidence type="ECO:0000256" key="4">
    <source>
        <dbReference type="ARBA" id="ARBA00020311"/>
    </source>
</evidence>
<dbReference type="EMBL" id="CP011787">
    <property type="protein sequence ID" value="AKZ65713.1"/>
    <property type="molecule type" value="Genomic_DNA"/>
</dbReference>
<dbReference type="SUPFAM" id="SSF88723">
    <property type="entry name" value="PIN domain-like"/>
    <property type="match status" value="1"/>
</dbReference>
<dbReference type="GO" id="GO:0003677">
    <property type="term" value="F:DNA binding"/>
    <property type="evidence" value="ECO:0007669"/>
    <property type="project" value="UniProtKB-UniRule"/>
</dbReference>
<dbReference type="FunFam" id="3.40.50.1010:FF:000001">
    <property type="entry name" value="DNA polymerase I"/>
    <property type="match status" value="1"/>
</dbReference>
<evidence type="ECO:0000256" key="15">
    <source>
        <dbReference type="ARBA" id="ARBA00049244"/>
    </source>
</evidence>
<evidence type="ECO:0000313" key="22">
    <source>
        <dbReference type="Proteomes" id="UP000056466"/>
    </source>
</evidence>
<evidence type="ECO:0000256" key="13">
    <source>
        <dbReference type="ARBA" id="ARBA00023125"/>
    </source>
</evidence>
<keyword evidence="14 17" id="KW-0234">DNA repair</keyword>
<evidence type="ECO:0000256" key="14">
    <source>
        <dbReference type="ARBA" id="ARBA00023204"/>
    </source>
</evidence>
<dbReference type="Gene3D" id="3.30.420.10">
    <property type="entry name" value="Ribonuclease H-like superfamily/Ribonuclease H"/>
    <property type="match status" value="1"/>
</dbReference>
<dbReference type="Gene3D" id="3.30.70.370">
    <property type="match status" value="1"/>
</dbReference>
<dbReference type="CDD" id="cd08637">
    <property type="entry name" value="DNA_pol_A_pol_I_C"/>
    <property type="match status" value="1"/>
</dbReference>
<dbReference type="SMART" id="SM00482">
    <property type="entry name" value="POLAc"/>
    <property type="match status" value="1"/>
</dbReference>
<dbReference type="CDD" id="cd06139">
    <property type="entry name" value="DNA_polA_I_Ecoli_like_exo"/>
    <property type="match status" value="1"/>
</dbReference>
<dbReference type="InterPro" id="IPR019760">
    <property type="entry name" value="DNA-dir_DNA_pol_A_CS"/>
</dbReference>
<evidence type="ECO:0000256" key="11">
    <source>
        <dbReference type="ARBA" id="ARBA00022839"/>
    </source>
</evidence>
<dbReference type="SUPFAM" id="SSF53098">
    <property type="entry name" value="Ribonuclease H-like"/>
    <property type="match status" value="1"/>
</dbReference>
<evidence type="ECO:0000256" key="2">
    <source>
        <dbReference type="ARBA" id="ARBA00011541"/>
    </source>
</evidence>
<dbReference type="InterPro" id="IPR029060">
    <property type="entry name" value="PIN-like_dom_sf"/>
</dbReference>
<dbReference type="SMART" id="SM00475">
    <property type="entry name" value="53EXOc"/>
    <property type="match status" value="1"/>
</dbReference>
<evidence type="ECO:0000259" key="18">
    <source>
        <dbReference type="SMART" id="SM00474"/>
    </source>
</evidence>
<dbReference type="CDD" id="cd09859">
    <property type="entry name" value="PIN_53EXO"/>
    <property type="match status" value="1"/>
</dbReference>
<comment type="function">
    <text evidence="17">In addition to polymerase activity, this DNA polymerase exhibits 3'-5' and 5'-3' exonuclease activity.</text>
</comment>
<dbReference type="AlphaFoldDB" id="A0A0K2BKY8"/>
<feature type="domain" description="3'-5' exonuclease" evidence="18">
    <location>
        <begin position="328"/>
        <end position="515"/>
    </location>
</feature>
<feature type="domain" description="5'-3' exonuclease" evidence="19">
    <location>
        <begin position="4"/>
        <end position="265"/>
    </location>
</feature>
<keyword evidence="11 17" id="KW-0269">Exonuclease</keyword>
<dbReference type="InterPro" id="IPR002421">
    <property type="entry name" value="5-3_exonuclease"/>
</dbReference>
<dbReference type="InterPro" id="IPR020045">
    <property type="entry name" value="DNA_polI_H3TH"/>
</dbReference>
<dbReference type="InterPro" id="IPR036279">
    <property type="entry name" value="5-3_exonuclease_C_sf"/>
</dbReference>
<dbReference type="InterPro" id="IPR001098">
    <property type="entry name" value="DNA-dir_DNA_pol_A_palm_dom"/>
</dbReference>
<dbReference type="InterPro" id="IPR002562">
    <property type="entry name" value="3'-5'_exonuclease_dom"/>
</dbReference>
<dbReference type="GO" id="GO:0006261">
    <property type="term" value="P:DNA-templated DNA replication"/>
    <property type="evidence" value="ECO:0007669"/>
    <property type="project" value="UniProtKB-UniRule"/>
</dbReference>
<dbReference type="SMART" id="SM00279">
    <property type="entry name" value="HhH2"/>
    <property type="match status" value="1"/>
</dbReference>
<keyword evidence="12 17" id="KW-0239">DNA-directed DNA polymerase</keyword>
<evidence type="ECO:0000256" key="8">
    <source>
        <dbReference type="ARBA" id="ARBA00022722"/>
    </source>
</evidence>
<dbReference type="InterPro" id="IPR002298">
    <property type="entry name" value="DNA_polymerase_A"/>
</dbReference>
<comment type="catalytic activity">
    <reaction evidence="15 17">
        <text>DNA(n) + a 2'-deoxyribonucleoside 5'-triphosphate = DNA(n+1) + diphosphate</text>
        <dbReference type="Rhea" id="RHEA:22508"/>
        <dbReference type="Rhea" id="RHEA-COMP:17339"/>
        <dbReference type="Rhea" id="RHEA-COMP:17340"/>
        <dbReference type="ChEBI" id="CHEBI:33019"/>
        <dbReference type="ChEBI" id="CHEBI:61560"/>
        <dbReference type="ChEBI" id="CHEBI:173112"/>
        <dbReference type="EC" id="2.7.7.7"/>
    </reaction>
</comment>
<keyword evidence="6 17" id="KW-0548">Nucleotidyltransferase</keyword>
<dbReference type="PROSITE" id="PS00447">
    <property type="entry name" value="DNA_POLYMERASE_A"/>
    <property type="match status" value="1"/>
</dbReference>
<dbReference type="GO" id="GO:0008409">
    <property type="term" value="F:5'-3' exonuclease activity"/>
    <property type="evidence" value="ECO:0007669"/>
    <property type="project" value="UniProtKB-UniRule"/>
</dbReference>
<dbReference type="PRINTS" id="PR00868">
    <property type="entry name" value="DNAPOLI"/>
</dbReference>
<dbReference type="KEGG" id="bcig:AB162_092"/>
<dbReference type="CDD" id="cd09898">
    <property type="entry name" value="H3TH_53EXO"/>
    <property type="match status" value="1"/>
</dbReference>
<protein>
    <recommendedName>
        <fullName evidence="4 16">DNA polymerase I</fullName>
        <ecNumber evidence="3 16">2.7.7.7</ecNumber>
    </recommendedName>
</protein>
<feature type="domain" description="DNA-directed DNA polymerase family A palm" evidence="20">
    <location>
        <begin position="684"/>
        <end position="884"/>
    </location>
</feature>
<organism evidence="21 22">
    <name type="scientific">Candidatus Palibaumannia cicadellinicola</name>
    <dbReference type="NCBI Taxonomy" id="186490"/>
    <lineage>
        <taxon>Bacteria</taxon>
        <taxon>Pseudomonadati</taxon>
        <taxon>Pseudomonadota</taxon>
        <taxon>Gammaproteobacteria</taxon>
        <taxon>Candidatus Palibaumannia</taxon>
    </lineage>
</organism>
<dbReference type="Gene3D" id="1.20.1060.10">
    <property type="entry name" value="Taq DNA Polymerase, Chain T, domain 4"/>
    <property type="match status" value="1"/>
</dbReference>
<dbReference type="Pfam" id="PF02739">
    <property type="entry name" value="5_3_exonuc_N"/>
    <property type="match status" value="1"/>
</dbReference>
<dbReference type="Pfam" id="PF01612">
    <property type="entry name" value="DNA_pol_A_exo1"/>
    <property type="match status" value="1"/>
</dbReference>
<evidence type="ECO:0000259" key="19">
    <source>
        <dbReference type="SMART" id="SM00475"/>
    </source>
</evidence>
<keyword evidence="22" id="KW-1185">Reference proteome</keyword>
<keyword evidence="7 17" id="KW-0235">DNA replication</keyword>
<dbReference type="GO" id="GO:0008408">
    <property type="term" value="F:3'-5' exonuclease activity"/>
    <property type="evidence" value="ECO:0007669"/>
    <property type="project" value="UniProtKB-UniRule"/>
</dbReference>
<evidence type="ECO:0000313" key="21">
    <source>
        <dbReference type="EMBL" id="AKZ65713.1"/>
    </source>
</evidence>
<dbReference type="OrthoDB" id="9806424at2"/>
<comment type="subunit">
    <text evidence="2">Single-chain monomer with multiple functions.</text>
</comment>
<dbReference type="Pfam" id="PF01367">
    <property type="entry name" value="5_3_exonuc"/>
    <property type="match status" value="1"/>
</dbReference>
<dbReference type="GO" id="GO:0006302">
    <property type="term" value="P:double-strand break repair"/>
    <property type="evidence" value="ECO:0007669"/>
    <property type="project" value="TreeGrafter"/>
</dbReference>
<evidence type="ECO:0000256" key="1">
    <source>
        <dbReference type="ARBA" id="ARBA00007705"/>
    </source>
</evidence>
<sequence length="920" mass="104994">MVNNNLLLIDGSFYLYRAYHAFPQLTNKYGEPTGAIYGMINMLNKLLLQYHTNKIAVIFDDQSLTFRHKLYKDYKKNRTIMPHNLYCQINPLYEIIKAMGLPILMVQGVESDDVIGTLAKEAAYSGSNVLISTGDKDMAQLVSNQINLINTISNTILGPKEVKHKFGVPPELIIDYLALMGDKSDNIPGVPGIGKKTAKVLINKLGGINILFNNLNQIINLSLRGKRNIVAKLEQNRDIAFLSYKLATINTNVKLDINYHQLMLKEHNYEKLILLFKIYEFNLLMLQLKLGKWRWLKKTATTVVINSSNPMLIKHHCELTEKLSKQYYKVIYQITELKQLIADIRSAGFFSFDITTDVKDIYTANLVGFCFAISSGKAAYLPVGHNYCNAPNQLSVAQVLYFIKKIFEDVTIVKIGYNLKFNYLILKFNNINLAGSIFDIMLESYVLNSVSCKHNIESLANYYLNYNTVRLNTILGIGRNKLKFNKISIQIAANYANEYTDIMLRLHNLLWPCIEAIPDLKKIFNIIEIPLLLVLARIESTGVMIDENLLANYSIDVNHRLYELKVAAYKLAKEYFNISSTKQLITILYDKHKLPVLKKTPSGVPSTNEEVLRALAKEYKLPKIILDYRCLAKLKSNYLDKLPLLINQKSKRLHTSYNQEKTATGRLSSSSPNLQNIPVRYEVGRLIRRAFIAQPNFFIVVADYSQIELRILAHLSRDMCLSHAFYIGQDIHLATAAEIFNISIDDVTTDQRSRAKTINFGLIYGMSSFGLARKLSVPISEAEKYIKFYFARYPYVRQYMDTVVQQAKEQGYVSTIYGRRLYLPEINKKSTERAAINAPMQGTSADIIKIAMIAIDKWLQQEAPQVCMIMQVHDELVFEVHKNIIISATNSIRKIMEGCVSLDIPLKVDIRVGKNWDEVS</sequence>
<dbReference type="InterPro" id="IPR018320">
    <property type="entry name" value="DNA_polymerase_1"/>
</dbReference>
<accession>A0A0K2BKY8</accession>
<dbReference type="SUPFAM" id="SSF47807">
    <property type="entry name" value="5' to 3' exonuclease, C-terminal subdomain"/>
    <property type="match status" value="1"/>
</dbReference>
<dbReference type="Pfam" id="PF00476">
    <property type="entry name" value="DNA_pol_A"/>
    <property type="match status" value="1"/>
</dbReference>
<dbReference type="FunFam" id="1.10.150.20:FF:000003">
    <property type="entry name" value="DNA polymerase I"/>
    <property type="match status" value="1"/>
</dbReference>
<dbReference type="InterPro" id="IPR036397">
    <property type="entry name" value="RNaseH_sf"/>
</dbReference>